<evidence type="ECO:0000259" key="2">
    <source>
        <dbReference type="Pfam" id="PF13478"/>
    </source>
</evidence>
<accession>A0A2D1KM17</accession>
<evidence type="ECO:0000313" key="4">
    <source>
        <dbReference type="Proteomes" id="UP000223559"/>
    </source>
</evidence>
<dbReference type="Pfam" id="PF13478">
    <property type="entry name" value="XdhC_C"/>
    <property type="match status" value="1"/>
</dbReference>
<dbReference type="InterPro" id="IPR052698">
    <property type="entry name" value="MoCofactor_Util/Proc"/>
</dbReference>
<gene>
    <name evidence="3" type="ORF">LC20004_04330</name>
</gene>
<feature type="domain" description="XdhC- CoxI" evidence="1">
    <location>
        <begin position="14"/>
        <end position="75"/>
    </location>
</feature>
<reference evidence="3 4" key="1">
    <citation type="submission" date="2016-10" db="EMBL/GenBank/DDBJ databases">
        <title>The whole genome sequencing and assembly of L. cotyniformis subsp. torquens DSM 20004 strain.</title>
        <authorList>
            <person name="Park M.-K."/>
            <person name="Lee Y.-J."/>
            <person name="Yi H."/>
            <person name="Bahn Y.-S."/>
            <person name="Kim J.F."/>
            <person name="Lee D.-W."/>
        </authorList>
    </citation>
    <scope>NUCLEOTIDE SEQUENCE [LARGE SCALE GENOMIC DNA]</scope>
    <source>
        <strain evidence="3 4">DSM 20004</strain>
    </source>
</reference>
<organism evidence="3 4">
    <name type="scientific">Loigolactobacillus coryniformis subsp. torquens DSM 20004 = KCTC 3535</name>
    <dbReference type="NCBI Taxonomy" id="1423822"/>
    <lineage>
        <taxon>Bacteria</taxon>
        <taxon>Bacillati</taxon>
        <taxon>Bacillota</taxon>
        <taxon>Bacilli</taxon>
        <taxon>Lactobacillales</taxon>
        <taxon>Lactobacillaceae</taxon>
        <taxon>Loigolactobacillus</taxon>
    </lineage>
</organism>
<dbReference type="OrthoDB" id="9773039at2"/>
<dbReference type="InterPro" id="IPR027051">
    <property type="entry name" value="XdhC_Rossmann_dom"/>
</dbReference>
<sequence>MVMIKILETILANLQAQRDVMLVTVTSSAGSAPRGAGAHMLVGTEGALLGTIGGGRAEYESERIAQKLLQEQHSGSEKFILAPNDVEDLGMICGGKIEVLFTYFTHQNVPVCTLLQQILAQMTQHRAAWLLLKTNATTTQLGFYSRETKFIGFEVALTKIQKKPQYWQDEQTVYYVEPISQSGKVYIFGGGHVAQALAPVLKPLDFYTVIYDNRPKFLTSEFFPTADELIVGDLEHIEEHIKLNKEDYGIVMTRGHKSDFSLEVQLLNSPIAYLGVIGSKHKTALHHRQLKAAGFTDVDLQQLTMPIGLEITAETPAEIAISIAAQLIQVRAQK</sequence>
<keyword evidence="4" id="KW-1185">Reference proteome</keyword>
<proteinExistence type="predicted"/>
<name>A0A2D1KM17_9LACO</name>
<dbReference type="PANTHER" id="PTHR30388:SF6">
    <property type="entry name" value="XANTHINE DEHYDROGENASE SUBUNIT A-RELATED"/>
    <property type="match status" value="1"/>
</dbReference>
<dbReference type="Pfam" id="PF02625">
    <property type="entry name" value="XdhC_CoxI"/>
    <property type="match status" value="1"/>
</dbReference>
<feature type="domain" description="XdhC Rossmann" evidence="2">
    <location>
        <begin position="185"/>
        <end position="327"/>
    </location>
</feature>
<dbReference type="PANTHER" id="PTHR30388">
    <property type="entry name" value="ALDEHYDE OXIDOREDUCTASE MOLYBDENUM COFACTOR ASSEMBLY PROTEIN"/>
    <property type="match status" value="1"/>
</dbReference>
<protein>
    <recommendedName>
        <fullName evidence="5">Xanthine dehydrogenase</fullName>
    </recommendedName>
</protein>
<dbReference type="Proteomes" id="UP000223559">
    <property type="component" value="Chromosome"/>
</dbReference>
<dbReference type="KEGG" id="lcy:LC20004_04330"/>
<dbReference type="InterPro" id="IPR003777">
    <property type="entry name" value="XdhC_CoxI"/>
</dbReference>
<dbReference type="AlphaFoldDB" id="A0A2D1KM17"/>
<evidence type="ECO:0000313" key="3">
    <source>
        <dbReference type="EMBL" id="ATO43174.1"/>
    </source>
</evidence>
<dbReference type="Gene3D" id="3.40.50.720">
    <property type="entry name" value="NAD(P)-binding Rossmann-like Domain"/>
    <property type="match status" value="1"/>
</dbReference>
<evidence type="ECO:0000259" key="1">
    <source>
        <dbReference type="Pfam" id="PF02625"/>
    </source>
</evidence>
<dbReference type="EMBL" id="CP017697">
    <property type="protein sequence ID" value="ATO43174.1"/>
    <property type="molecule type" value="Genomic_DNA"/>
</dbReference>
<evidence type="ECO:0008006" key="5">
    <source>
        <dbReference type="Google" id="ProtNLM"/>
    </source>
</evidence>